<keyword evidence="1" id="KW-1133">Transmembrane helix</keyword>
<keyword evidence="1" id="KW-0472">Membrane</keyword>
<feature type="transmembrane region" description="Helical" evidence="1">
    <location>
        <begin position="50"/>
        <end position="69"/>
    </location>
</feature>
<sequence length="70" mass="7813">MEPSEYFILILFIALGLFSMVAAILNLDWYFKTSGAMMFVNWFGRGGARVFYAFLGAGLVACGTLGLIYW</sequence>
<dbReference type="Proteomes" id="UP000823847">
    <property type="component" value="Unassembled WGS sequence"/>
</dbReference>
<dbReference type="Pfam" id="PF15562">
    <property type="entry name" value="Imm17"/>
    <property type="match status" value="1"/>
</dbReference>
<reference evidence="2" key="2">
    <citation type="submission" date="2021-04" db="EMBL/GenBank/DDBJ databases">
        <authorList>
            <person name="Gilroy R."/>
        </authorList>
    </citation>
    <scope>NUCLEOTIDE SEQUENCE</scope>
    <source>
        <strain evidence="2">ChiHecec2B26-12326</strain>
    </source>
</reference>
<dbReference type="EMBL" id="DXEN01000041">
    <property type="protein sequence ID" value="HIX86086.1"/>
    <property type="molecule type" value="Genomic_DNA"/>
</dbReference>
<evidence type="ECO:0000313" key="2">
    <source>
        <dbReference type="EMBL" id="HIX86086.1"/>
    </source>
</evidence>
<protein>
    <submittedName>
        <fullName evidence="2">Immunity 17 family protein</fullName>
    </submittedName>
</protein>
<feature type="transmembrane region" description="Helical" evidence="1">
    <location>
        <begin position="6"/>
        <end position="29"/>
    </location>
</feature>
<proteinExistence type="predicted"/>
<organism evidence="2 3">
    <name type="scientific">Candidatus Parabacteroides intestinigallinarum</name>
    <dbReference type="NCBI Taxonomy" id="2838722"/>
    <lineage>
        <taxon>Bacteria</taxon>
        <taxon>Pseudomonadati</taxon>
        <taxon>Bacteroidota</taxon>
        <taxon>Bacteroidia</taxon>
        <taxon>Bacteroidales</taxon>
        <taxon>Tannerellaceae</taxon>
        <taxon>Parabacteroides</taxon>
    </lineage>
</organism>
<name>A0A9D1XR00_9BACT</name>
<evidence type="ECO:0000313" key="3">
    <source>
        <dbReference type="Proteomes" id="UP000823847"/>
    </source>
</evidence>
<dbReference type="AlphaFoldDB" id="A0A9D1XR00"/>
<evidence type="ECO:0000256" key="1">
    <source>
        <dbReference type="SAM" id="Phobius"/>
    </source>
</evidence>
<keyword evidence="1" id="KW-0812">Transmembrane</keyword>
<gene>
    <name evidence="2" type="ORF">H9848_05715</name>
</gene>
<accession>A0A9D1XR00</accession>
<reference evidence="2" key="1">
    <citation type="journal article" date="2021" name="PeerJ">
        <title>Extensive microbial diversity within the chicken gut microbiome revealed by metagenomics and culture.</title>
        <authorList>
            <person name="Gilroy R."/>
            <person name="Ravi A."/>
            <person name="Getino M."/>
            <person name="Pursley I."/>
            <person name="Horton D.L."/>
            <person name="Alikhan N.F."/>
            <person name="Baker D."/>
            <person name="Gharbi K."/>
            <person name="Hall N."/>
            <person name="Watson M."/>
            <person name="Adriaenssens E.M."/>
            <person name="Foster-Nyarko E."/>
            <person name="Jarju S."/>
            <person name="Secka A."/>
            <person name="Antonio M."/>
            <person name="Oren A."/>
            <person name="Chaudhuri R.R."/>
            <person name="La Ragione R."/>
            <person name="Hildebrand F."/>
            <person name="Pallen M.J."/>
        </authorList>
    </citation>
    <scope>NUCLEOTIDE SEQUENCE</scope>
    <source>
        <strain evidence="2">ChiHecec2B26-12326</strain>
    </source>
</reference>
<dbReference type="InterPro" id="IPR029087">
    <property type="entry name" value="Imm17"/>
</dbReference>
<comment type="caution">
    <text evidence="2">The sequence shown here is derived from an EMBL/GenBank/DDBJ whole genome shotgun (WGS) entry which is preliminary data.</text>
</comment>